<dbReference type="Gene3D" id="1.10.1060.10">
    <property type="entry name" value="Alpha-helical ferredoxin"/>
    <property type="match status" value="1"/>
</dbReference>
<dbReference type="InterPro" id="IPR017896">
    <property type="entry name" value="4Fe4S_Fe-S-bd"/>
</dbReference>
<sequence>MRRKINWPRCPSMREELIQKIKKAGVVGAGGAGFPTHVKVNSKARTVLVNGAECEPLLRVDQQLMAGQAPKVVMGLELVMSVTGAKEGIISLKHKYHDAISALEKEISGKPIRIHILDDFYPAGDEHVTVYESTGRLVPQGSIPLKVDCVVHNVETLLNIVDAVADQPVTDTYLTITGEVNQPLTLRLPIGTSISEALAIAGYHDSEGMQVIEGGPMMGKIVADLHQPITKTTKGLIVLPREHPLLRLKTLPADKVLRQSRASCVQCRFCTDLCPRYLLGHRLEPHKIMRMVNYGQGQEETMKMAFACSECGVCEQYACIMGLSPRAVNALLKKELTRLGIKPSPSPADQAVDPLQPHRKIPVKRLISRLALQDYDRNAPLQEKDYPIDRVAIKLCQHVGAPSVPIVKAGQRVKKGDPIASPPAKGLGSYLHASIDGVVQEITDSILISAREGSETQPWNPSV</sequence>
<keyword evidence="10" id="KW-1185">Reference proteome</keyword>
<reference evidence="9 10" key="1">
    <citation type="journal article" date="2006" name="J. Bacteriol.">
        <title>Complete genome sequence of the dehalorespiring bacterium Desulfitobacterium hafniense Y51 and comparison with Dehalococcoides ethenogenes 195.</title>
        <authorList>
            <person name="Nonaka H."/>
            <person name="Keresztes G."/>
            <person name="Shinoda Y."/>
            <person name="Ikenaga Y."/>
            <person name="Abe M."/>
            <person name="Naito K."/>
            <person name="Inatomi K."/>
            <person name="Furukawa K."/>
            <person name="Inui M."/>
            <person name="Yukawa H."/>
        </authorList>
    </citation>
    <scope>NUCLEOTIDE SEQUENCE [LARGE SCALE GENOMIC DNA]</scope>
    <source>
        <strain evidence="9 10">Y51</strain>
    </source>
</reference>
<keyword evidence="4" id="KW-0677">Repeat</keyword>
<dbReference type="Pfam" id="PF01512">
    <property type="entry name" value="Complex1_51K"/>
    <property type="match status" value="1"/>
</dbReference>
<dbReference type="AlphaFoldDB" id="Q250U2"/>
<dbReference type="PROSITE" id="PS51379">
    <property type="entry name" value="4FE4S_FER_2"/>
    <property type="match status" value="1"/>
</dbReference>
<evidence type="ECO:0000259" key="8">
    <source>
        <dbReference type="PROSITE" id="PS51379"/>
    </source>
</evidence>
<dbReference type="KEGG" id="dsy:DSY0411"/>
<evidence type="ECO:0000256" key="2">
    <source>
        <dbReference type="ARBA" id="ARBA00022485"/>
    </source>
</evidence>
<feature type="domain" description="4Fe-4S ferredoxin-type" evidence="8">
    <location>
        <begin position="255"/>
        <end position="284"/>
    </location>
</feature>
<keyword evidence="1" id="KW-0813">Transport</keyword>
<name>Q250U2_DESHY</name>
<dbReference type="InterPro" id="IPR017900">
    <property type="entry name" value="4Fe4S_Fe_S_CS"/>
</dbReference>
<dbReference type="PANTHER" id="PTHR43034">
    <property type="entry name" value="ION-TRANSLOCATING OXIDOREDUCTASE COMPLEX SUBUNIT C"/>
    <property type="match status" value="1"/>
</dbReference>
<dbReference type="InterPro" id="IPR026902">
    <property type="entry name" value="RnfC_N"/>
</dbReference>
<dbReference type="STRING" id="138119.DSY0411"/>
<evidence type="ECO:0000313" key="9">
    <source>
        <dbReference type="EMBL" id="BAE82200.1"/>
    </source>
</evidence>
<dbReference type="Pfam" id="PF13534">
    <property type="entry name" value="Fer4_17"/>
    <property type="match status" value="1"/>
</dbReference>
<keyword evidence="5" id="KW-0249">Electron transport</keyword>
<dbReference type="GO" id="GO:0009055">
    <property type="term" value="F:electron transfer activity"/>
    <property type="evidence" value="ECO:0007669"/>
    <property type="project" value="InterPro"/>
</dbReference>
<dbReference type="InterPro" id="IPR010208">
    <property type="entry name" value="Ion_transpt_RnfC/RsxC"/>
</dbReference>
<dbReference type="GO" id="GO:0051539">
    <property type="term" value="F:4 iron, 4 sulfur cluster binding"/>
    <property type="evidence" value="ECO:0007669"/>
    <property type="project" value="UniProtKB-KW"/>
</dbReference>
<proteinExistence type="predicted"/>
<evidence type="ECO:0000256" key="6">
    <source>
        <dbReference type="ARBA" id="ARBA00023004"/>
    </source>
</evidence>
<keyword evidence="2" id="KW-0004">4Fe-4S</keyword>
<evidence type="ECO:0000256" key="7">
    <source>
        <dbReference type="ARBA" id="ARBA00023014"/>
    </source>
</evidence>
<dbReference type="GO" id="GO:0016020">
    <property type="term" value="C:membrane"/>
    <property type="evidence" value="ECO:0007669"/>
    <property type="project" value="InterPro"/>
</dbReference>
<accession>Q250U2</accession>
<evidence type="ECO:0000313" key="10">
    <source>
        <dbReference type="Proteomes" id="UP000001946"/>
    </source>
</evidence>
<evidence type="ECO:0000256" key="4">
    <source>
        <dbReference type="ARBA" id="ARBA00022737"/>
    </source>
</evidence>
<keyword evidence="7" id="KW-0411">Iron-sulfur</keyword>
<dbReference type="InterPro" id="IPR037225">
    <property type="entry name" value="Nuo51_FMN-bd_sf"/>
</dbReference>
<organism evidence="9 10">
    <name type="scientific">Desulfitobacterium hafniense (strain Y51)</name>
    <dbReference type="NCBI Taxonomy" id="138119"/>
    <lineage>
        <taxon>Bacteria</taxon>
        <taxon>Bacillati</taxon>
        <taxon>Bacillota</taxon>
        <taxon>Clostridia</taxon>
        <taxon>Eubacteriales</taxon>
        <taxon>Desulfitobacteriaceae</taxon>
        <taxon>Desulfitobacterium</taxon>
    </lineage>
</organism>
<dbReference type="Gene3D" id="3.40.50.11540">
    <property type="entry name" value="NADH-ubiquinone oxidoreductase 51kDa subunit"/>
    <property type="match status" value="1"/>
</dbReference>
<dbReference type="Proteomes" id="UP000001946">
    <property type="component" value="Chromosome"/>
</dbReference>
<dbReference type="SUPFAM" id="SSF142019">
    <property type="entry name" value="Nqo1 FMN-binding domain-like"/>
    <property type="match status" value="1"/>
</dbReference>
<dbReference type="SUPFAM" id="SSF46548">
    <property type="entry name" value="alpha-helical ferredoxin"/>
    <property type="match status" value="1"/>
</dbReference>
<dbReference type="HOGENOM" id="CLU_010808_0_0_9"/>
<dbReference type="PIRSF" id="PIRSF036408">
    <property type="entry name" value="PduS_prd"/>
    <property type="match status" value="1"/>
</dbReference>
<dbReference type="eggNOG" id="COG4656">
    <property type="taxonomic scope" value="Bacteria"/>
</dbReference>
<dbReference type="PANTHER" id="PTHR43034:SF2">
    <property type="entry name" value="ION-TRANSLOCATING OXIDOREDUCTASE COMPLEX SUBUNIT C"/>
    <property type="match status" value="1"/>
</dbReference>
<dbReference type="EMBL" id="AP008230">
    <property type="protein sequence ID" value="BAE82200.1"/>
    <property type="molecule type" value="Genomic_DNA"/>
</dbReference>
<protein>
    <recommendedName>
        <fullName evidence="8">4Fe-4S ferredoxin-type domain-containing protein</fullName>
    </recommendedName>
</protein>
<keyword evidence="3" id="KW-0479">Metal-binding</keyword>
<dbReference type="Pfam" id="PF10531">
    <property type="entry name" value="SLBB"/>
    <property type="match status" value="1"/>
</dbReference>
<dbReference type="PROSITE" id="PS00198">
    <property type="entry name" value="4FE4S_FER_1"/>
    <property type="match status" value="1"/>
</dbReference>
<keyword evidence="6" id="KW-0408">Iron</keyword>
<dbReference type="InterPro" id="IPR019554">
    <property type="entry name" value="Soluble_ligand-bd"/>
</dbReference>
<dbReference type="InterPro" id="IPR009051">
    <property type="entry name" value="Helical_ferredxn"/>
</dbReference>
<gene>
    <name evidence="9" type="ordered locus">DSY0411</name>
</gene>
<dbReference type="SUPFAM" id="SSF142984">
    <property type="entry name" value="Nqo1 middle domain-like"/>
    <property type="match status" value="1"/>
</dbReference>
<dbReference type="InterPro" id="IPR011538">
    <property type="entry name" value="Nuo51_FMN-bd"/>
</dbReference>
<dbReference type="InterPro" id="IPR017054">
    <property type="entry name" value="PduS"/>
</dbReference>
<evidence type="ECO:0000256" key="1">
    <source>
        <dbReference type="ARBA" id="ARBA00022448"/>
    </source>
</evidence>
<dbReference type="GO" id="GO:0046872">
    <property type="term" value="F:metal ion binding"/>
    <property type="evidence" value="ECO:0007669"/>
    <property type="project" value="UniProtKB-KW"/>
</dbReference>
<evidence type="ECO:0000256" key="5">
    <source>
        <dbReference type="ARBA" id="ARBA00022982"/>
    </source>
</evidence>
<dbReference type="Pfam" id="PF13375">
    <property type="entry name" value="RnfC_N"/>
    <property type="match status" value="1"/>
</dbReference>
<evidence type="ECO:0000256" key="3">
    <source>
        <dbReference type="ARBA" id="ARBA00022723"/>
    </source>
</evidence>